<dbReference type="InterPro" id="IPR011650">
    <property type="entry name" value="Peptidase_M20_dimer"/>
</dbReference>
<evidence type="ECO:0000256" key="1">
    <source>
        <dbReference type="ARBA" id="ARBA00006247"/>
    </source>
</evidence>
<dbReference type="RefSeq" id="XP_064767091.1">
    <property type="nucleotide sequence ID" value="XM_064913113.1"/>
</dbReference>
<sequence>MANAIAASLSGLKIEGCSRAGTPFGDDDSPLIKSTEDVSIPRLVHKWKNSKSVLSLAVSDNYLFAGTEGNVILVYDLEYFQEVAVLKGHGGSILSLHISNKKRLLFSAGSDSILKIWDTETLQELYSVYSVYDIGDIFAVQYSESLQTVFLGCQNASIQWCDLTTIDRHTSADKSHMPGNRFNKFFNSTGPGGNQSRAPPSTNLSVAKALIELPYHNVVPYAHNGYVYCLINYRPSTHIATSSVEENRDTLLSGGGDGIVNWWVMREGKLVKSRSFANQTSVLSMTAVDTFLYCGLTDGAVAIWDLDAGQLIRSIQAHKADVLSISALGSCIFSGSATGYIRKWSREMQLAARWESHDGLILSTIGVRRGDRALLFTGGNDNSVVMWDITDAFPELDQNLSFANDQLLASLSTFVSFRTISGSLDTKTECRRCASYLKRLLRTYGATAELITTDDKHNPVVYGRFSANSEDKSGSTVLFYGHYDIVAASDDDRWESDPYLLSGRNGYLHGRGVSDNKGPILAAVFAAAELYQEKKLNANVVFLIEGEEESGSVGFQTAVEKSRAMIEPDKVDWVVLSNSYWLDDKTPCLNYGLRGLIHLTVEISSDLPDLHSGVDGGIHREPLMDMTKLLSKLTDDDGRVNVPGFYEPVRPITDAEEALYEQIVKNTSIHLLKDQLMARWRLPSLTIHAVQVARATNQTIIPHKVTATLSVRTVPDQDTDTISTSLQGFLVSEFGKFSSPNHLSIKLNKRADAWLGNPENDAFKTLAGAVTKAWDIEPLYIREGGTIPAVRYLEKIFDAPAAQLPCGQSSDHAHLDNERIRVVNLYNAKSIWKATFNELPPRTTSS</sequence>
<evidence type="ECO:0000313" key="10">
    <source>
        <dbReference type="Proteomes" id="UP001498771"/>
    </source>
</evidence>
<keyword evidence="10" id="KW-1185">Reference proteome</keyword>
<dbReference type="Pfam" id="PF00400">
    <property type="entry name" value="WD40"/>
    <property type="match status" value="2"/>
</dbReference>
<evidence type="ECO:0000259" key="8">
    <source>
        <dbReference type="Pfam" id="PF07687"/>
    </source>
</evidence>
<dbReference type="InterPro" id="IPR019775">
    <property type="entry name" value="WD40_repeat_CS"/>
</dbReference>
<dbReference type="Pfam" id="PF07687">
    <property type="entry name" value="M20_dimer"/>
    <property type="match status" value="1"/>
</dbReference>
<accession>A0ABR1F4J8</accession>
<keyword evidence="5" id="KW-0677">Repeat</keyword>
<dbReference type="InterPro" id="IPR002933">
    <property type="entry name" value="Peptidase_M20"/>
</dbReference>
<feature type="repeat" description="WD" evidence="7">
    <location>
        <begin position="86"/>
        <end position="127"/>
    </location>
</feature>
<reference evidence="9 10" key="1">
    <citation type="submission" date="2024-03" db="EMBL/GenBank/DDBJ databases">
        <title>Genome-scale model development and genomic sequencing of the oleaginous clade Lipomyces.</title>
        <authorList>
            <consortium name="Lawrence Berkeley National Laboratory"/>
            <person name="Czajka J.J."/>
            <person name="Han Y."/>
            <person name="Kim J."/>
            <person name="Mondo S.J."/>
            <person name="Hofstad B.A."/>
            <person name="Robles A."/>
            <person name="Haridas S."/>
            <person name="Riley R."/>
            <person name="LaButti K."/>
            <person name="Pangilinan J."/>
            <person name="Andreopoulos W."/>
            <person name="Lipzen A."/>
            <person name="Yan J."/>
            <person name="Wang M."/>
            <person name="Ng V."/>
            <person name="Grigoriev I.V."/>
            <person name="Spatafora J.W."/>
            <person name="Magnuson J.K."/>
            <person name="Baker S.E."/>
            <person name="Pomraning K.R."/>
        </authorList>
    </citation>
    <scope>NUCLEOTIDE SEQUENCE [LARGE SCALE GENOMIC DNA]</scope>
    <source>
        <strain evidence="9 10">Phaff 52-87</strain>
    </source>
</reference>
<dbReference type="Gene3D" id="2.130.10.10">
    <property type="entry name" value="YVTN repeat-like/Quinoprotein amine dehydrogenase"/>
    <property type="match status" value="2"/>
</dbReference>
<evidence type="ECO:0000256" key="5">
    <source>
        <dbReference type="ARBA" id="ARBA00022737"/>
    </source>
</evidence>
<dbReference type="Proteomes" id="UP001498771">
    <property type="component" value="Unassembled WGS sequence"/>
</dbReference>
<dbReference type="PROSITE" id="PS50082">
    <property type="entry name" value="WD_REPEATS_2"/>
    <property type="match status" value="1"/>
</dbReference>
<organism evidence="9 10">
    <name type="scientific">Myxozyma melibiosi</name>
    <dbReference type="NCBI Taxonomy" id="54550"/>
    <lineage>
        <taxon>Eukaryota</taxon>
        <taxon>Fungi</taxon>
        <taxon>Dikarya</taxon>
        <taxon>Ascomycota</taxon>
        <taxon>Saccharomycotina</taxon>
        <taxon>Lipomycetes</taxon>
        <taxon>Lipomycetales</taxon>
        <taxon>Lipomycetaceae</taxon>
        <taxon>Myxozyma</taxon>
    </lineage>
</organism>
<dbReference type="SUPFAM" id="SSF53187">
    <property type="entry name" value="Zn-dependent exopeptidases"/>
    <property type="match status" value="1"/>
</dbReference>
<dbReference type="Gene3D" id="3.30.70.360">
    <property type="match status" value="1"/>
</dbReference>
<gene>
    <name evidence="9" type="ORF">BZA70DRAFT_281398</name>
</gene>
<dbReference type="Pfam" id="PF01546">
    <property type="entry name" value="Peptidase_M20"/>
    <property type="match status" value="1"/>
</dbReference>
<feature type="domain" description="Peptidase M20 dimerisation" evidence="8">
    <location>
        <begin position="591"/>
        <end position="731"/>
    </location>
</feature>
<dbReference type="SUPFAM" id="SSF50978">
    <property type="entry name" value="WD40 repeat-like"/>
    <property type="match status" value="1"/>
</dbReference>
<dbReference type="InterPro" id="IPR051458">
    <property type="entry name" value="Cyt/Met_Dipeptidase"/>
</dbReference>
<dbReference type="InterPro" id="IPR001680">
    <property type="entry name" value="WD40_rpt"/>
</dbReference>
<dbReference type="Gene3D" id="3.40.630.10">
    <property type="entry name" value="Zn peptidases"/>
    <property type="match status" value="1"/>
</dbReference>
<evidence type="ECO:0000256" key="4">
    <source>
        <dbReference type="ARBA" id="ARBA00022723"/>
    </source>
</evidence>
<dbReference type="PANTHER" id="PTHR43270:SF8">
    <property type="entry name" value="DI- AND TRIPEPTIDASE DUG2-RELATED"/>
    <property type="match status" value="1"/>
</dbReference>
<dbReference type="SMART" id="SM00320">
    <property type="entry name" value="WD40"/>
    <property type="match status" value="6"/>
</dbReference>
<comment type="similarity">
    <text evidence="1">Belongs to the peptidase M20A family.</text>
</comment>
<dbReference type="PROSITE" id="PS00678">
    <property type="entry name" value="WD_REPEATS_1"/>
    <property type="match status" value="1"/>
</dbReference>
<dbReference type="EMBL" id="JBBJBU010000009">
    <property type="protein sequence ID" value="KAK7204058.1"/>
    <property type="molecule type" value="Genomic_DNA"/>
</dbReference>
<dbReference type="PROSITE" id="PS50294">
    <property type="entry name" value="WD_REPEATS_REGION"/>
    <property type="match status" value="1"/>
</dbReference>
<dbReference type="InterPro" id="IPR017149">
    <property type="entry name" value="GSH_degradosome_Dug2"/>
</dbReference>
<evidence type="ECO:0000313" key="9">
    <source>
        <dbReference type="EMBL" id="KAK7204058.1"/>
    </source>
</evidence>
<keyword evidence="4" id="KW-0479">Metal-binding</keyword>
<protein>
    <recommendedName>
        <fullName evidence="8">Peptidase M20 dimerisation domain-containing protein</fullName>
    </recommendedName>
</protein>
<evidence type="ECO:0000256" key="6">
    <source>
        <dbReference type="ARBA" id="ARBA00022801"/>
    </source>
</evidence>
<dbReference type="PANTHER" id="PTHR43270">
    <property type="entry name" value="BETA-ALA-HIS DIPEPTIDASE"/>
    <property type="match status" value="1"/>
</dbReference>
<dbReference type="InterPro" id="IPR036322">
    <property type="entry name" value="WD40_repeat_dom_sf"/>
</dbReference>
<name>A0ABR1F4J8_9ASCO</name>
<evidence type="ECO:0000256" key="2">
    <source>
        <dbReference type="ARBA" id="ARBA00022574"/>
    </source>
</evidence>
<proteinExistence type="inferred from homology"/>
<dbReference type="GeneID" id="90038625"/>
<dbReference type="PIRSF" id="PIRSF037237">
    <property type="entry name" value="Peptidase_WD_repeats_DUG2"/>
    <property type="match status" value="1"/>
</dbReference>
<evidence type="ECO:0000256" key="7">
    <source>
        <dbReference type="PROSITE-ProRule" id="PRU00221"/>
    </source>
</evidence>
<keyword evidence="3" id="KW-0645">Protease</keyword>
<keyword evidence="6" id="KW-0378">Hydrolase</keyword>
<comment type="caution">
    <text evidence="9">The sequence shown here is derived from an EMBL/GenBank/DDBJ whole genome shotgun (WGS) entry which is preliminary data.</text>
</comment>
<evidence type="ECO:0000256" key="3">
    <source>
        <dbReference type="ARBA" id="ARBA00022670"/>
    </source>
</evidence>
<dbReference type="InterPro" id="IPR015943">
    <property type="entry name" value="WD40/YVTN_repeat-like_dom_sf"/>
</dbReference>
<keyword evidence="2 7" id="KW-0853">WD repeat</keyword>